<dbReference type="PANTHER" id="PTHR43373">
    <property type="entry name" value="NA(+)/H(+) ANTIPORTER SUBUNIT"/>
    <property type="match status" value="1"/>
</dbReference>
<dbReference type="AlphaFoldDB" id="A0A9D1CF38"/>
<reference evidence="9" key="1">
    <citation type="journal article" date="2020" name="ISME J.">
        <title>Gammaproteobacteria mediating utilization of methyl-, sulfur- and petroleum organic compounds in deep ocean hydrothermal plumes.</title>
        <authorList>
            <person name="Zhou Z."/>
            <person name="Liu Y."/>
            <person name="Pan J."/>
            <person name="Cron B.R."/>
            <person name="Toner B.M."/>
            <person name="Anantharaman K."/>
            <person name="Breier J.A."/>
            <person name="Dick G.J."/>
            <person name="Li M."/>
        </authorList>
    </citation>
    <scope>NUCLEOTIDE SEQUENCE</scope>
    <source>
        <strain evidence="9">SZUA-1501</strain>
    </source>
</reference>
<evidence type="ECO:0000256" key="4">
    <source>
        <dbReference type="ARBA" id="ARBA00023136"/>
    </source>
</evidence>
<accession>A0A9D1CF38</accession>
<feature type="transmembrane region" description="Helical" evidence="6">
    <location>
        <begin position="6"/>
        <end position="23"/>
    </location>
</feature>
<feature type="transmembrane region" description="Helical" evidence="6">
    <location>
        <begin position="123"/>
        <end position="141"/>
    </location>
</feature>
<dbReference type="EMBL" id="DQVE01000014">
    <property type="protein sequence ID" value="HIP97991.1"/>
    <property type="molecule type" value="Genomic_DNA"/>
</dbReference>
<evidence type="ECO:0000313" key="10">
    <source>
        <dbReference type="Proteomes" id="UP000606463"/>
    </source>
</evidence>
<feature type="transmembrane region" description="Helical" evidence="6">
    <location>
        <begin position="493"/>
        <end position="515"/>
    </location>
</feature>
<feature type="transmembrane region" description="Helical" evidence="6">
    <location>
        <begin position="360"/>
        <end position="384"/>
    </location>
</feature>
<dbReference type="GO" id="GO:0016020">
    <property type="term" value="C:membrane"/>
    <property type="evidence" value="ECO:0007669"/>
    <property type="project" value="UniProtKB-SubCell"/>
</dbReference>
<evidence type="ECO:0000256" key="2">
    <source>
        <dbReference type="ARBA" id="ARBA00022692"/>
    </source>
</evidence>
<dbReference type="PANTHER" id="PTHR43373:SF1">
    <property type="entry name" value="NA(+)_H(+) ANTIPORTER SUBUNIT A"/>
    <property type="match status" value="1"/>
</dbReference>
<dbReference type="PRINTS" id="PR01434">
    <property type="entry name" value="NADHDHGNASE5"/>
</dbReference>
<feature type="transmembrane region" description="Helical" evidence="6">
    <location>
        <begin position="307"/>
        <end position="329"/>
    </location>
</feature>
<dbReference type="Pfam" id="PF00662">
    <property type="entry name" value="Proton_antipo_N"/>
    <property type="match status" value="1"/>
</dbReference>
<name>A0A9D1CF38_AQUAO</name>
<proteinExistence type="predicted"/>
<evidence type="ECO:0000256" key="3">
    <source>
        <dbReference type="ARBA" id="ARBA00022989"/>
    </source>
</evidence>
<feature type="transmembrane region" description="Helical" evidence="6">
    <location>
        <begin position="91"/>
        <end position="111"/>
    </location>
</feature>
<feature type="transmembrane region" description="Helical" evidence="6">
    <location>
        <begin position="268"/>
        <end position="287"/>
    </location>
</feature>
<evidence type="ECO:0000256" key="1">
    <source>
        <dbReference type="ARBA" id="ARBA00004127"/>
    </source>
</evidence>
<comment type="subcellular location">
    <subcellularLocation>
        <location evidence="1">Endomembrane system</location>
        <topology evidence="1">Multi-pass membrane protein</topology>
    </subcellularLocation>
    <subcellularLocation>
        <location evidence="5">Membrane</location>
        <topology evidence="5">Multi-pass membrane protein</topology>
    </subcellularLocation>
</comment>
<evidence type="ECO:0000256" key="5">
    <source>
        <dbReference type="RuleBase" id="RU000320"/>
    </source>
</evidence>
<gene>
    <name evidence="9" type="ORF">EYH37_01295</name>
</gene>
<feature type="transmembrane region" description="Helical" evidence="6">
    <location>
        <begin position="177"/>
        <end position="193"/>
    </location>
</feature>
<evidence type="ECO:0000313" key="9">
    <source>
        <dbReference type="EMBL" id="HIP97991.1"/>
    </source>
</evidence>
<feature type="transmembrane region" description="Helical" evidence="6">
    <location>
        <begin position="442"/>
        <end position="463"/>
    </location>
</feature>
<feature type="transmembrane region" description="Helical" evidence="6">
    <location>
        <begin position="597"/>
        <end position="616"/>
    </location>
</feature>
<evidence type="ECO:0000259" key="7">
    <source>
        <dbReference type="Pfam" id="PF00361"/>
    </source>
</evidence>
<feature type="domain" description="NADH:quinone oxidoreductase/Mrp antiporter transmembrane" evidence="7">
    <location>
        <begin position="177"/>
        <end position="438"/>
    </location>
</feature>
<dbReference type="Proteomes" id="UP000606463">
    <property type="component" value="Unassembled WGS sequence"/>
</dbReference>
<evidence type="ECO:0000256" key="6">
    <source>
        <dbReference type="SAM" id="Phobius"/>
    </source>
</evidence>
<dbReference type="InterPro" id="IPR001750">
    <property type="entry name" value="ND/Mrp_TM"/>
</dbReference>
<feature type="transmembrane region" description="Helical" evidence="6">
    <location>
        <begin position="61"/>
        <end position="79"/>
    </location>
</feature>
<feature type="transmembrane region" description="Helical" evidence="6">
    <location>
        <begin position="153"/>
        <end position="171"/>
    </location>
</feature>
<feature type="domain" description="NADH-Ubiquinone oxidoreductase (complex I) chain 5 N-terminal" evidence="8">
    <location>
        <begin position="115"/>
        <end position="147"/>
    </location>
</feature>
<protein>
    <submittedName>
        <fullName evidence="9">Hydrogenase</fullName>
    </submittedName>
</protein>
<feature type="transmembrane region" description="Helical" evidence="6">
    <location>
        <begin position="30"/>
        <end position="49"/>
    </location>
</feature>
<comment type="caution">
    <text evidence="9">The sequence shown here is derived from an EMBL/GenBank/DDBJ whole genome shotgun (WGS) entry which is preliminary data.</text>
</comment>
<dbReference type="InterPro" id="IPR050616">
    <property type="entry name" value="CPA3_Na-H_Antiporter_A"/>
</dbReference>
<sequence>MIAAEILASILLPWISALVIYVLNNHRVSVFLTVLNFVILTIIGLHLWFSVNNPITLHPPHLVDWLLLVYDYGLLLYFFKQGIENRNPLVSVLAVIQIFLLSWVVLIRPHSEVPNIYIDKLTVFMYLIVGFVGSLITLFATRYMQDENPVREGEFVAILVWFLGVMNFIVSVNNIEWFFALFETTTLASYLLIRFRGDTVSVNNALLALWMNQIGGITILLALLFAIHKYGITHFSQFGEHTQLALFPLAFLSAAALVKGAQMPFHRWLLGAMVAPTPVSAILHSATMVKVAPYLILRLSPFIKGTLLAKLIVVFTGFVFVVTALLALNETHFKRILAYSTISLLSLMMLAGTIGTPITITVALMLIAFHAVAKALLFLEAGVLEKRYHAKTIYDLKHIINKAPLTVFFILVGFLSMTMVPFAMFVAKWLMISEMSELLSKASYIITVAILAIGGAILTVLYLKILGLTINRDEESFRVKIEKLPSLYTIPNVIYVVLILIATLFINTFLVYFFAPITQSIIGYIPPFCEGLSVCIKNLQLPFWQIIIAFFFVVFFPIIAHYIHFKTDRTAEYSCGEPVKPRISTYNMVCLNKVSTYFESISLALFVLVLVIGGGML</sequence>
<organism evidence="9 10">
    <name type="scientific">Aquifex aeolicus</name>
    <dbReference type="NCBI Taxonomy" id="63363"/>
    <lineage>
        <taxon>Bacteria</taxon>
        <taxon>Pseudomonadati</taxon>
        <taxon>Aquificota</taxon>
        <taxon>Aquificia</taxon>
        <taxon>Aquificales</taxon>
        <taxon>Aquificaceae</taxon>
        <taxon>Aquifex</taxon>
    </lineage>
</organism>
<keyword evidence="3 6" id="KW-1133">Transmembrane helix</keyword>
<evidence type="ECO:0000259" key="8">
    <source>
        <dbReference type="Pfam" id="PF00662"/>
    </source>
</evidence>
<keyword evidence="4 6" id="KW-0472">Membrane</keyword>
<keyword evidence="2 5" id="KW-0812">Transmembrane</keyword>
<feature type="transmembrane region" description="Helical" evidence="6">
    <location>
        <begin position="336"/>
        <end position="354"/>
    </location>
</feature>
<feature type="transmembrane region" description="Helical" evidence="6">
    <location>
        <begin position="242"/>
        <end position="261"/>
    </location>
</feature>
<feature type="transmembrane region" description="Helical" evidence="6">
    <location>
        <begin position="405"/>
        <end position="430"/>
    </location>
</feature>
<dbReference type="GO" id="GO:0012505">
    <property type="term" value="C:endomembrane system"/>
    <property type="evidence" value="ECO:0007669"/>
    <property type="project" value="UniProtKB-SubCell"/>
</dbReference>
<feature type="transmembrane region" description="Helical" evidence="6">
    <location>
        <begin position="205"/>
        <end position="227"/>
    </location>
</feature>
<feature type="transmembrane region" description="Helical" evidence="6">
    <location>
        <begin position="543"/>
        <end position="563"/>
    </location>
</feature>
<dbReference type="Pfam" id="PF00361">
    <property type="entry name" value="Proton_antipo_M"/>
    <property type="match status" value="1"/>
</dbReference>
<dbReference type="InterPro" id="IPR001516">
    <property type="entry name" value="Proton_antipo_N"/>
</dbReference>